<protein>
    <submittedName>
        <fullName evidence="1">Uncharacterized protein</fullName>
    </submittedName>
</protein>
<organism evidence="1 2">
    <name type="scientific">Cardiobacterium valvarum F0432</name>
    <dbReference type="NCBI Taxonomy" id="797473"/>
    <lineage>
        <taxon>Bacteria</taxon>
        <taxon>Pseudomonadati</taxon>
        <taxon>Pseudomonadota</taxon>
        <taxon>Gammaproteobacteria</taxon>
        <taxon>Cardiobacteriales</taxon>
        <taxon>Cardiobacteriaceae</taxon>
        <taxon>Cardiobacterium</taxon>
    </lineage>
</organism>
<gene>
    <name evidence="1" type="ORF">HMPREF9080_02500</name>
</gene>
<name>G9ZI89_9GAMM</name>
<evidence type="ECO:0000313" key="2">
    <source>
        <dbReference type="Proteomes" id="UP000004750"/>
    </source>
</evidence>
<dbReference type="EMBL" id="AGCM01000146">
    <property type="protein sequence ID" value="EHM52126.1"/>
    <property type="molecule type" value="Genomic_DNA"/>
</dbReference>
<comment type="caution">
    <text evidence="1">The sequence shown here is derived from an EMBL/GenBank/DDBJ whole genome shotgun (WGS) entry which is preliminary data.</text>
</comment>
<reference evidence="1 2" key="1">
    <citation type="submission" date="2011-08" db="EMBL/GenBank/DDBJ databases">
        <authorList>
            <person name="Weinstock G."/>
            <person name="Sodergren E."/>
            <person name="Clifton S."/>
            <person name="Fulton L."/>
            <person name="Fulton B."/>
            <person name="Courtney L."/>
            <person name="Fronick C."/>
            <person name="Harrison M."/>
            <person name="Strong C."/>
            <person name="Farmer C."/>
            <person name="Delahaunty K."/>
            <person name="Markovic C."/>
            <person name="Hall O."/>
            <person name="Minx P."/>
            <person name="Tomlinson C."/>
            <person name="Mitreva M."/>
            <person name="Hou S."/>
            <person name="Chen J."/>
            <person name="Wollam A."/>
            <person name="Pepin K.H."/>
            <person name="Johnson M."/>
            <person name="Bhonagiri V."/>
            <person name="Zhang X."/>
            <person name="Suruliraj S."/>
            <person name="Warren W."/>
            <person name="Chinwalla A."/>
            <person name="Mardis E.R."/>
            <person name="Wilson R.K."/>
        </authorList>
    </citation>
    <scope>NUCLEOTIDE SEQUENCE [LARGE SCALE GENOMIC DNA]</scope>
    <source>
        <strain evidence="1 2">F0432</strain>
    </source>
</reference>
<accession>G9ZI89</accession>
<dbReference type="Proteomes" id="UP000004750">
    <property type="component" value="Unassembled WGS sequence"/>
</dbReference>
<sequence length="52" mass="5976">MTYRCVERLQIERRQGDASQPVHMDTKELQYRIFPILQALSKKTPACAGVVV</sequence>
<evidence type="ECO:0000313" key="1">
    <source>
        <dbReference type="EMBL" id="EHM52126.1"/>
    </source>
</evidence>
<dbReference type="HOGENOM" id="CLU_3078019_0_0_6"/>
<dbReference type="AlphaFoldDB" id="G9ZI89"/>
<proteinExistence type="predicted"/>